<protein>
    <recommendedName>
        <fullName evidence="4">I/LWEQ domain-containing protein</fullName>
    </recommendedName>
</protein>
<dbReference type="InterPro" id="IPR036723">
    <property type="entry name" value="Alpha-catenin/vinculin-like_sf"/>
</dbReference>
<dbReference type="KEGG" id="mbr:MONBRDRAFT_6317"/>
<evidence type="ECO:0000313" key="5">
    <source>
        <dbReference type="EMBL" id="EDQ91246.1"/>
    </source>
</evidence>
<accession>A9UTH2</accession>
<dbReference type="PANTHER" id="PTHR19981">
    <property type="entry name" value="TALIN"/>
    <property type="match status" value="1"/>
</dbReference>
<dbReference type="EMBL" id="CH991545">
    <property type="protein sequence ID" value="EDQ91246.1"/>
    <property type="molecule type" value="Genomic_DNA"/>
</dbReference>
<dbReference type="GO" id="GO:0032051">
    <property type="term" value="F:clathrin light chain binding"/>
    <property type="evidence" value="ECO:0000318"/>
    <property type="project" value="GO_Central"/>
</dbReference>
<dbReference type="Gene3D" id="1.20.120.230">
    <property type="entry name" value="Alpha-catenin/vinculin-like"/>
    <property type="match status" value="1"/>
</dbReference>
<dbReference type="InterPro" id="IPR015009">
    <property type="entry name" value="Vinculin-bd_dom"/>
</dbReference>
<evidence type="ECO:0000313" key="6">
    <source>
        <dbReference type="Proteomes" id="UP000001357"/>
    </source>
</evidence>
<evidence type="ECO:0000256" key="3">
    <source>
        <dbReference type="SAM" id="Coils"/>
    </source>
</evidence>
<dbReference type="InParanoid" id="A9UTH2"/>
<dbReference type="Pfam" id="PF08913">
    <property type="entry name" value="VBS"/>
    <property type="match status" value="1"/>
</dbReference>
<dbReference type="FunCoup" id="A9UTH2">
    <property type="interactions" value="605"/>
</dbReference>
<dbReference type="PANTHER" id="PTHR19981:SF1">
    <property type="entry name" value="RHEA, ISOFORM B"/>
    <property type="match status" value="1"/>
</dbReference>
<dbReference type="Pfam" id="PF21692">
    <property type="entry name" value="Talin_R4"/>
    <property type="match status" value="1"/>
</dbReference>
<evidence type="ECO:0000256" key="2">
    <source>
        <dbReference type="ARBA" id="ARBA00022490"/>
    </source>
</evidence>
<dbReference type="InterPro" id="IPR002558">
    <property type="entry name" value="ILWEQ_dom"/>
</dbReference>
<proteinExistence type="predicted"/>
<dbReference type="GO" id="GO:0007155">
    <property type="term" value="P:cell adhesion"/>
    <property type="evidence" value="ECO:0007669"/>
    <property type="project" value="InterPro"/>
</dbReference>
<dbReference type="Pfam" id="PF21896">
    <property type="entry name" value="Talin_IBS2B"/>
    <property type="match status" value="1"/>
</dbReference>
<gene>
    <name evidence="5" type="ORF">MONBRDRAFT_6317</name>
</gene>
<dbReference type="SUPFAM" id="SSF109885">
    <property type="entry name" value="I/LWEQ domain"/>
    <property type="match status" value="2"/>
</dbReference>
<dbReference type="GO" id="GO:0035615">
    <property type="term" value="F:clathrin adaptor activity"/>
    <property type="evidence" value="ECO:0000318"/>
    <property type="project" value="GO_Central"/>
</dbReference>
<dbReference type="SUPFAM" id="SSF47220">
    <property type="entry name" value="alpha-catenin/vinculin-like"/>
    <property type="match status" value="4"/>
</dbReference>
<dbReference type="GeneID" id="5889055"/>
<dbReference type="InterPro" id="IPR054060">
    <property type="entry name" value="TLN1-like_RS"/>
</dbReference>
<dbReference type="OMA" id="NMVKHSK"/>
<comment type="subcellular location">
    <subcellularLocation>
        <location evidence="1">Cytoplasm</location>
    </subcellularLocation>
</comment>
<dbReference type="SMART" id="SM00307">
    <property type="entry name" value="ILWEQ"/>
    <property type="match status" value="1"/>
</dbReference>
<keyword evidence="6" id="KW-1185">Reference proteome</keyword>
<evidence type="ECO:0000259" key="4">
    <source>
        <dbReference type="PROSITE" id="PS50945"/>
    </source>
</evidence>
<dbReference type="GO" id="GO:0030864">
    <property type="term" value="C:cortical actin cytoskeleton"/>
    <property type="evidence" value="ECO:0000318"/>
    <property type="project" value="GO_Central"/>
</dbReference>
<dbReference type="Gene3D" id="1.20.1410.10">
    <property type="entry name" value="I/LWEQ domain"/>
    <property type="match status" value="1"/>
</dbReference>
<organism evidence="5 6">
    <name type="scientific">Monosiga brevicollis</name>
    <name type="common">Choanoflagellate</name>
    <dbReference type="NCBI Taxonomy" id="81824"/>
    <lineage>
        <taxon>Eukaryota</taxon>
        <taxon>Choanoflagellata</taxon>
        <taxon>Craspedida</taxon>
        <taxon>Salpingoecidae</taxon>
        <taxon>Monosiga</taxon>
    </lineage>
</organism>
<name>A9UTH2_MONBE</name>
<feature type="domain" description="I/LWEQ" evidence="4">
    <location>
        <begin position="1304"/>
        <end position="1534"/>
    </location>
</feature>
<dbReference type="RefSeq" id="XP_001743668.1">
    <property type="nucleotide sequence ID" value="XM_001743616.1"/>
</dbReference>
<dbReference type="GO" id="GO:0051015">
    <property type="term" value="F:actin filament binding"/>
    <property type="evidence" value="ECO:0000318"/>
    <property type="project" value="GO_Central"/>
</dbReference>
<dbReference type="InterPro" id="IPR049108">
    <property type="entry name" value="Talin_R4"/>
</dbReference>
<dbReference type="Gene3D" id="1.20.1420.10">
    <property type="entry name" value="Talin, central domain"/>
    <property type="match status" value="7"/>
</dbReference>
<dbReference type="GO" id="GO:0007015">
    <property type="term" value="P:actin filament organization"/>
    <property type="evidence" value="ECO:0000318"/>
    <property type="project" value="GO_Central"/>
</dbReference>
<dbReference type="PROSITE" id="PS50945">
    <property type="entry name" value="I_LWEQ"/>
    <property type="match status" value="1"/>
</dbReference>
<dbReference type="InterPro" id="IPR054082">
    <property type="entry name" value="Talin_IBS2B"/>
</dbReference>
<dbReference type="Pfam" id="PF21865">
    <property type="entry name" value="TLN1-like_RS"/>
    <property type="match status" value="2"/>
</dbReference>
<dbReference type="GO" id="GO:0048268">
    <property type="term" value="P:clathrin coat assembly"/>
    <property type="evidence" value="ECO:0000318"/>
    <property type="project" value="GO_Central"/>
</dbReference>
<dbReference type="GO" id="GO:0006897">
    <property type="term" value="P:endocytosis"/>
    <property type="evidence" value="ECO:0000318"/>
    <property type="project" value="GO_Central"/>
</dbReference>
<keyword evidence="3" id="KW-0175">Coiled coil</keyword>
<reference evidence="5 6" key="1">
    <citation type="journal article" date="2008" name="Nature">
        <title>The genome of the choanoflagellate Monosiga brevicollis and the origin of metazoans.</title>
        <authorList>
            <consortium name="JGI Sequencing"/>
            <person name="King N."/>
            <person name="Westbrook M.J."/>
            <person name="Young S.L."/>
            <person name="Kuo A."/>
            <person name="Abedin M."/>
            <person name="Chapman J."/>
            <person name="Fairclough S."/>
            <person name="Hellsten U."/>
            <person name="Isogai Y."/>
            <person name="Letunic I."/>
            <person name="Marr M."/>
            <person name="Pincus D."/>
            <person name="Putnam N."/>
            <person name="Rokas A."/>
            <person name="Wright K.J."/>
            <person name="Zuzow R."/>
            <person name="Dirks W."/>
            <person name="Good M."/>
            <person name="Goodstein D."/>
            <person name="Lemons D."/>
            <person name="Li W."/>
            <person name="Lyons J.B."/>
            <person name="Morris A."/>
            <person name="Nichols S."/>
            <person name="Richter D.J."/>
            <person name="Salamov A."/>
            <person name="Bork P."/>
            <person name="Lim W.A."/>
            <person name="Manning G."/>
            <person name="Miller W.T."/>
            <person name="McGinnis W."/>
            <person name="Shapiro H."/>
            <person name="Tjian R."/>
            <person name="Grigoriev I.V."/>
            <person name="Rokhsar D."/>
        </authorList>
    </citation>
    <scope>NUCLEOTIDE SEQUENCE [LARGE SCALE GENOMIC DNA]</scope>
    <source>
        <strain evidence="6">MX1 / ATCC 50154</strain>
    </source>
</reference>
<feature type="coiled-coil region" evidence="3">
    <location>
        <begin position="1496"/>
        <end position="1529"/>
    </location>
</feature>
<keyword evidence="2" id="KW-0963">Cytoplasm</keyword>
<dbReference type="GO" id="GO:0080025">
    <property type="term" value="F:phosphatidylinositol-3,5-bisphosphate binding"/>
    <property type="evidence" value="ECO:0000318"/>
    <property type="project" value="GO_Central"/>
</dbReference>
<dbReference type="Proteomes" id="UP000001357">
    <property type="component" value="Unassembled WGS sequence"/>
</dbReference>
<dbReference type="STRING" id="81824.A9UTH2"/>
<sequence>MAAAKSAAPAIEEPAAAAQLTACSRALGACLAELKSGVTEANDACQDLEIESAAFAVSQLSEYLTSVVDRSKTGRLRVSGSNNNNKHGALVNDAAKQLQASMSQLFTGIDQQDESYASACSRSVATAARGFAEHVTRYASTLESPADQQAVLSAAERAVTELASGLAVVRTAVGGDQPARTTLETQDKAFSARLGDVTAYLPGQLDIRRAMSSVQGAKVKLESKAPASAKPDVKKYTAMQHELTVAAEVFNQAAAKMARAPREGSKMALAPASQELATAHERVVQVGMSMMESCARPEDRSELMKKLMAMSNTTSGLLSQVGAAMANKDGQQAQLGSAMRNLTTCLNGLLETCSSAAPGQQECDTAERSLQAVLTGTEEALAPVSSLNYFQCFDEIMDASKELGSSLAALAAGAREQDMAKFGDALDAMTGSTSQLVRASTQAAYLMAVSDPTSTTGEQGLLDPLAVAQAAQAIDEAAVLLMSSSSTKPIASIARTVAASTTTLSNLCKLGATRASNKTLRTQLVDAARTVAQTTSALVQHIKRYAADPSDAHKMAAQEAFASLQDCARHLVTLSEMPEYASAAPQISEGAKRRQQPYLESGRAIAEAAIAVVRTARNLAANAKNTEQWQQLAANSKAVSEAIKRQAAVIKAHSPGQLECDNATYFLNEVTHDLNEAEYAAQQQGLAPIAENSLEGYQQDAITVTDDIGQAARAVAEAAIGSAQHLAQAALRLQNAFNPLVSAAMGVASHLGERSVQTTLLQQAKTIVEAGAELLNAARDSGGNPAASSQHKVVSLAAQNLRKCVKEFVFNLSQRNAEDAVVQGTMSTIQQAIESLAAGSAGTSATAAAASGDYVGQSFVEYQDAITTDTRKLAKHVQQLVGRVGSDPAALVTLVQDIKDCFVTMTEHTSGALVNISSEAVQSHLQKSVTELGGACARVIQAANDVRKSPESGDVKQELALASRECAKQVNSVVAALQAGSQGTQACLTAAAAVETQLADLETMALFATAGSVAAEGTESFREHQPPMLEAARGLVDRAKRLISSAASSQGDLADAAENCQSMYNDLVDKLKLSLDSLASAGPEAQVLLINAARDVGNSLADLLNSTRKASGRSADDPAMQALGHQTKHMANSVTALLRTVQTVENEQGRVTTALKAAQGAIETEASVFCWPIFPCAFGCNMIFARAGRPLTAAVTKLASATNSGNASDLTMAANVARNAMCNLLKQTRRSTAVGVAPATANSVMREAQRCASSLNEIFEVALELEGRPGDATEKERVRNATKEIADALTNLNTAAFSLKGSDDSTAGAQEPSVAAERELLSAASTIDAVTIKLARLEESIPVAAAAIDESAPVEEQVLHGTQAITAATATLVKAATAAQQELGNGGGDENSTAADLVAAAKLVAHATQELCDGANASMRGDLSQERLVAAAKSIAKSTAQLIMACKVKMPSNSGPMRRLQAAGSAVKKAAENLVRTVQAAPTDVEDSIQLDASRVHAMKQEIEAVEAIVKQERELEVAKRALAKIRANKYGKGSTKVDWAGSVRIK</sequence>
<dbReference type="GO" id="GO:0030136">
    <property type="term" value="C:clathrin-coated vesicle"/>
    <property type="evidence" value="ECO:0000318"/>
    <property type="project" value="GO_Central"/>
</dbReference>
<dbReference type="GO" id="GO:0043325">
    <property type="term" value="F:phosphatidylinositol-3,4-bisphosphate binding"/>
    <property type="evidence" value="ECO:0000318"/>
    <property type="project" value="GO_Central"/>
</dbReference>
<evidence type="ECO:0000256" key="1">
    <source>
        <dbReference type="ARBA" id="ARBA00004496"/>
    </source>
</evidence>
<dbReference type="eggNOG" id="KOG4261">
    <property type="taxonomic scope" value="Eukaryota"/>
</dbReference>
<dbReference type="InterPro" id="IPR035964">
    <property type="entry name" value="I/LWEQ_dom_sf"/>
</dbReference>
<dbReference type="Pfam" id="PF01608">
    <property type="entry name" value="I_LWEQ"/>
    <property type="match status" value="1"/>
</dbReference>